<feature type="transmembrane region" description="Helical" evidence="7">
    <location>
        <begin position="277"/>
        <end position="298"/>
    </location>
</feature>
<keyword evidence="5 7" id="KW-1133">Transmembrane helix</keyword>
<dbReference type="Gene3D" id="1.10.3720.10">
    <property type="entry name" value="MetI-like"/>
    <property type="match status" value="1"/>
</dbReference>
<dbReference type="PROSITE" id="PS50928">
    <property type="entry name" value="ABC_TM1"/>
    <property type="match status" value="1"/>
</dbReference>
<dbReference type="GO" id="GO:0055085">
    <property type="term" value="P:transmembrane transport"/>
    <property type="evidence" value="ECO:0007669"/>
    <property type="project" value="InterPro"/>
</dbReference>
<evidence type="ECO:0000313" key="9">
    <source>
        <dbReference type="EMBL" id="ROT99049.1"/>
    </source>
</evidence>
<dbReference type="PANTHER" id="PTHR43005">
    <property type="entry name" value="BLR7065 PROTEIN"/>
    <property type="match status" value="1"/>
</dbReference>
<feature type="transmembrane region" description="Helical" evidence="7">
    <location>
        <begin position="214"/>
        <end position="236"/>
    </location>
</feature>
<dbReference type="CDD" id="cd06261">
    <property type="entry name" value="TM_PBP2"/>
    <property type="match status" value="1"/>
</dbReference>
<evidence type="ECO:0000313" key="10">
    <source>
        <dbReference type="Proteomes" id="UP000268016"/>
    </source>
</evidence>
<dbReference type="InterPro" id="IPR035906">
    <property type="entry name" value="MetI-like_sf"/>
</dbReference>
<organism evidence="9 10">
    <name type="scientific">Histidinibacterium lentulum</name>
    <dbReference type="NCBI Taxonomy" id="2480588"/>
    <lineage>
        <taxon>Bacteria</taxon>
        <taxon>Pseudomonadati</taxon>
        <taxon>Pseudomonadota</taxon>
        <taxon>Alphaproteobacteria</taxon>
        <taxon>Rhodobacterales</taxon>
        <taxon>Paracoccaceae</taxon>
        <taxon>Histidinibacterium</taxon>
    </lineage>
</organism>
<evidence type="ECO:0000256" key="2">
    <source>
        <dbReference type="ARBA" id="ARBA00022448"/>
    </source>
</evidence>
<feature type="transmembrane region" description="Helical" evidence="7">
    <location>
        <begin position="167"/>
        <end position="193"/>
    </location>
</feature>
<keyword evidence="3" id="KW-1003">Cell membrane</keyword>
<proteinExistence type="inferred from homology"/>
<keyword evidence="2 7" id="KW-0813">Transport</keyword>
<dbReference type="OrthoDB" id="9805108at2"/>
<dbReference type="RefSeq" id="WP_123643231.1">
    <property type="nucleotide sequence ID" value="NZ_ML119088.1"/>
</dbReference>
<keyword evidence="10" id="KW-1185">Reference proteome</keyword>
<evidence type="ECO:0000256" key="6">
    <source>
        <dbReference type="ARBA" id="ARBA00023136"/>
    </source>
</evidence>
<evidence type="ECO:0000259" key="8">
    <source>
        <dbReference type="PROSITE" id="PS50928"/>
    </source>
</evidence>
<dbReference type="Pfam" id="PF00528">
    <property type="entry name" value="BPD_transp_1"/>
    <property type="match status" value="1"/>
</dbReference>
<dbReference type="Proteomes" id="UP000268016">
    <property type="component" value="Unassembled WGS sequence"/>
</dbReference>
<comment type="subcellular location">
    <subcellularLocation>
        <location evidence="1 7">Cell membrane</location>
        <topology evidence="1 7">Multi-pass membrane protein</topology>
    </subcellularLocation>
</comment>
<feature type="transmembrane region" description="Helical" evidence="7">
    <location>
        <begin position="23"/>
        <end position="49"/>
    </location>
</feature>
<comment type="caution">
    <text evidence="9">The sequence shown here is derived from an EMBL/GenBank/DDBJ whole genome shotgun (WGS) entry which is preliminary data.</text>
</comment>
<reference evidence="9 10" key="1">
    <citation type="submission" date="2018-10" db="EMBL/GenBank/DDBJ databases">
        <title>Histidinibacterium lentulum gen. nov., sp. nov., a marine bacterium from the culture broth of Picochlorum sp. 122.</title>
        <authorList>
            <person name="Wang G."/>
        </authorList>
    </citation>
    <scope>NUCLEOTIDE SEQUENCE [LARGE SCALE GENOMIC DNA]</scope>
    <source>
        <strain evidence="9 10">B17</strain>
    </source>
</reference>
<gene>
    <name evidence="9" type="ORF">EAT49_15630</name>
</gene>
<feature type="transmembrane region" description="Helical" evidence="7">
    <location>
        <begin position="120"/>
        <end position="141"/>
    </location>
</feature>
<evidence type="ECO:0000256" key="3">
    <source>
        <dbReference type="ARBA" id="ARBA00022475"/>
    </source>
</evidence>
<evidence type="ECO:0000256" key="7">
    <source>
        <dbReference type="RuleBase" id="RU363032"/>
    </source>
</evidence>
<accession>A0A3N2QV84</accession>
<protein>
    <submittedName>
        <fullName evidence="9">Sugar ABC transporter permease</fullName>
    </submittedName>
</protein>
<name>A0A3N2QV84_9RHOB</name>
<evidence type="ECO:0000256" key="1">
    <source>
        <dbReference type="ARBA" id="ARBA00004651"/>
    </source>
</evidence>
<dbReference type="AlphaFoldDB" id="A0A3N2QV84"/>
<sequence>MAEGNPTPDAATATRIVGWQHPLIAYISSAPAMIIVAVFLAFPVLYAAWQSLFAITPLSRETPFVGFGNYIAVFNDPAFWSSLGRTAIFVAGTIALGLTLSIIFAFALNRIVSGLRFIRGLAILPYIVSSVAAALMFRTLFNSDFGFPNQVLEFLGFEGIAWLSNGFYAMIVVILAQVWTDLPLALLFILGGLQTIDKQLTEAALVDGATGLRSAIHISLPLIVPQITLATVWFSFKAVTSLGTVLALTGGGPGDSTQLLTLEMVRLGFDEYDTGTAMALVIIIFLLNAGLTLFYLSLQRKFGMK</sequence>
<comment type="similarity">
    <text evidence="7">Belongs to the binding-protein-dependent transport system permease family.</text>
</comment>
<feature type="transmembrane region" description="Helical" evidence="7">
    <location>
        <begin position="87"/>
        <end position="108"/>
    </location>
</feature>
<keyword evidence="4 7" id="KW-0812">Transmembrane</keyword>
<keyword evidence="6 7" id="KW-0472">Membrane</keyword>
<dbReference type="PANTHER" id="PTHR43005:SF1">
    <property type="entry name" value="SPERMIDINE_PUTRESCINE TRANSPORT SYSTEM PERMEASE PROTEIN"/>
    <property type="match status" value="1"/>
</dbReference>
<evidence type="ECO:0000256" key="4">
    <source>
        <dbReference type="ARBA" id="ARBA00022692"/>
    </source>
</evidence>
<dbReference type="SUPFAM" id="SSF161098">
    <property type="entry name" value="MetI-like"/>
    <property type="match status" value="1"/>
</dbReference>
<dbReference type="EMBL" id="RDRB01000008">
    <property type="protein sequence ID" value="ROT99049.1"/>
    <property type="molecule type" value="Genomic_DNA"/>
</dbReference>
<evidence type="ECO:0000256" key="5">
    <source>
        <dbReference type="ARBA" id="ARBA00022989"/>
    </source>
</evidence>
<dbReference type="InterPro" id="IPR000515">
    <property type="entry name" value="MetI-like"/>
</dbReference>
<dbReference type="GO" id="GO:0005886">
    <property type="term" value="C:plasma membrane"/>
    <property type="evidence" value="ECO:0007669"/>
    <property type="project" value="UniProtKB-SubCell"/>
</dbReference>
<feature type="domain" description="ABC transmembrane type-1" evidence="8">
    <location>
        <begin position="83"/>
        <end position="295"/>
    </location>
</feature>